<feature type="transmembrane region" description="Helical" evidence="1">
    <location>
        <begin position="12"/>
        <end position="31"/>
    </location>
</feature>
<dbReference type="AlphaFoldDB" id="A0A3M2IQ67"/>
<dbReference type="RefSeq" id="WP_122151367.1">
    <property type="nucleotide sequence ID" value="NZ_RFFI01000219.1"/>
</dbReference>
<organism evidence="2 3">
    <name type="scientific">Cellulomonas triticagri</name>
    <dbReference type="NCBI Taxonomy" id="2483352"/>
    <lineage>
        <taxon>Bacteria</taxon>
        <taxon>Bacillati</taxon>
        <taxon>Actinomycetota</taxon>
        <taxon>Actinomycetes</taxon>
        <taxon>Micrococcales</taxon>
        <taxon>Cellulomonadaceae</taxon>
        <taxon>Cellulomonas</taxon>
    </lineage>
</organism>
<evidence type="ECO:0000313" key="3">
    <source>
        <dbReference type="Proteomes" id="UP000269289"/>
    </source>
</evidence>
<accession>A0A3M2IQ67</accession>
<feature type="transmembrane region" description="Helical" evidence="1">
    <location>
        <begin position="211"/>
        <end position="234"/>
    </location>
</feature>
<dbReference type="Proteomes" id="UP000269289">
    <property type="component" value="Unassembled WGS sequence"/>
</dbReference>
<feature type="transmembrane region" description="Helical" evidence="1">
    <location>
        <begin position="51"/>
        <end position="70"/>
    </location>
</feature>
<sequence length="236" mass="25952">MAGRYVSDTARANWSSLAAGVLGVGGALALTDWGQGLEPEDLTSFTVPYFLVTWPVFVLIYLAWTHVAYARRGPRALESSTRRERTLSRRWWNWLLGYGGAANWTLLAALAAVLVTVAVAQDPGYREDWRYIVLGLICVASSWAAMVYAFALQYLRLDAGVAEEQRAVRMEAEGDPRFDDYLTLAVLLSTMAATVSARVRTREGWGLVRLNVLFAFAFNSVIVAMMVSLLFGGLGG</sequence>
<proteinExistence type="predicted"/>
<dbReference type="InterPro" id="IPR009781">
    <property type="entry name" value="DUF1345"/>
</dbReference>
<keyword evidence="1" id="KW-1133">Transmembrane helix</keyword>
<name>A0A3M2IQ67_9CELL</name>
<reference evidence="2 3" key="1">
    <citation type="submission" date="2018-10" db="EMBL/GenBank/DDBJ databases">
        <title>Isolation, diversity and antifungal activity of actinobacteria from wheat.</title>
        <authorList>
            <person name="Han C."/>
        </authorList>
    </citation>
    <scope>NUCLEOTIDE SEQUENCE [LARGE SCALE GENOMIC DNA]</scope>
    <source>
        <strain evidence="2 3">NEAU-YY56</strain>
    </source>
</reference>
<evidence type="ECO:0000313" key="2">
    <source>
        <dbReference type="EMBL" id="RMI02076.1"/>
    </source>
</evidence>
<gene>
    <name evidence="2" type="ORF">EBM89_20250</name>
</gene>
<keyword evidence="3" id="KW-1185">Reference proteome</keyword>
<feature type="transmembrane region" description="Helical" evidence="1">
    <location>
        <begin position="91"/>
        <end position="119"/>
    </location>
</feature>
<feature type="transmembrane region" description="Helical" evidence="1">
    <location>
        <begin position="131"/>
        <end position="157"/>
    </location>
</feature>
<comment type="caution">
    <text evidence="2">The sequence shown here is derived from an EMBL/GenBank/DDBJ whole genome shotgun (WGS) entry which is preliminary data.</text>
</comment>
<protein>
    <submittedName>
        <fullName evidence="2">DUF1345 domain-containing protein</fullName>
    </submittedName>
</protein>
<dbReference type="EMBL" id="RFFI01000219">
    <property type="protein sequence ID" value="RMI02076.1"/>
    <property type="molecule type" value="Genomic_DNA"/>
</dbReference>
<dbReference type="Pfam" id="PF07077">
    <property type="entry name" value="DUF1345"/>
    <property type="match status" value="1"/>
</dbReference>
<keyword evidence="1" id="KW-0812">Transmembrane</keyword>
<dbReference type="OrthoDB" id="4964691at2"/>
<evidence type="ECO:0000256" key="1">
    <source>
        <dbReference type="SAM" id="Phobius"/>
    </source>
</evidence>
<keyword evidence="1" id="KW-0472">Membrane</keyword>